<dbReference type="Gene3D" id="3.40.630.30">
    <property type="match status" value="1"/>
</dbReference>
<name>A0A7W7WD50_9ACTN</name>
<evidence type="ECO:0000256" key="1">
    <source>
        <dbReference type="ARBA" id="ARBA00022679"/>
    </source>
</evidence>
<feature type="domain" description="N-acetyltransferase" evidence="3">
    <location>
        <begin position="11"/>
        <end position="165"/>
    </location>
</feature>
<comment type="caution">
    <text evidence="4">The sequence shown here is derived from an EMBL/GenBank/DDBJ whole genome shotgun (WGS) entry which is preliminary data.</text>
</comment>
<dbReference type="InterPro" id="IPR000182">
    <property type="entry name" value="GNAT_dom"/>
</dbReference>
<dbReference type="Pfam" id="PF00583">
    <property type="entry name" value="Acetyltransf_1"/>
    <property type="match status" value="1"/>
</dbReference>
<dbReference type="PROSITE" id="PS51186">
    <property type="entry name" value="GNAT"/>
    <property type="match status" value="1"/>
</dbReference>
<dbReference type="PANTHER" id="PTHR43877">
    <property type="entry name" value="AMINOALKYLPHOSPHONATE N-ACETYLTRANSFERASE-RELATED-RELATED"/>
    <property type="match status" value="1"/>
</dbReference>
<dbReference type="EMBL" id="JACHJU010000003">
    <property type="protein sequence ID" value="MBB4942030.1"/>
    <property type="molecule type" value="Genomic_DNA"/>
</dbReference>
<evidence type="ECO:0000259" key="3">
    <source>
        <dbReference type="PROSITE" id="PS51186"/>
    </source>
</evidence>
<keyword evidence="2" id="KW-0012">Acyltransferase</keyword>
<evidence type="ECO:0000256" key="2">
    <source>
        <dbReference type="ARBA" id="ARBA00023315"/>
    </source>
</evidence>
<gene>
    <name evidence="4" type="ORF">FHR32_006416</name>
</gene>
<dbReference type="SUPFAM" id="SSF55729">
    <property type="entry name" value="Acyl-CoA N-acyltransferases (Nat)"/>
    <property type="match status" value="1"/>
</dbReference>
<dbReference type="AlphaFoldDB" id="A0A7W7WD50"/>
<dbReference type="GO" id="GO:0016747">
    <property type="term" value="F:acyltransferase activity, transferring groups other than amino-acyl groups"/>
    <property type="evidence" value="ECO:0007669"/>
    <property type="project" value="InterPro"/>
</dbReference>
<organism evidence="4 5">
    <name type="scientific">Streptosporangium album</name>
    <dbReference type="NCBI Taxonomy" id="47479"/>
    <lineage>
        <taxon>Bacteria</taxon>
        <taxon>Bacillati</taxon>
        <taxon>Actinomycetota</taxon>
        <taxon>Actinomycetes</taxon>
        <taxon>Streptosporangiales</taxon>
        <taxon>Streptosporangiaceae</taxon>
        <taxon>Streptosporangium</taxon>
    </lineage>
</organism>
<proteinExistence type="predicted"/>
<evidence type="ECO:0000313" key="4">
    <source>
        <dbReference type="EMBL" id="MBB4942030.1"/>
    </source>
</evidence>
<keyword evidence="1 4" id="KW-0808">Transferase</keyword>
<protein>
    <submittedName>
        <fullName evidence="4">GNAT superfamily N-acetyltransferase</fullName>
    </submittedName>
</protein>
<accession>A0A7W7WD50</accession>
<dbReference type="PANTHER" id="PTHR43877:SF2">
    <property type="entry name" value="AMINOALKYLPHOSPHONATE N-ACETYLTRANSFERASE-RELATED"/>
    <property type="match status" value="1"/>
</dbReference>
<sequence>MTASADRTDVIVVRSVGWDDAAAVALRDAMEEEMSARYADRFAEKPDYLPRGMHVEPESVAYTGVAYAGPDLPVGHVALRRLGADLELKRMYVALTHRGTGVARALLAAAEDAARALGGVRIILQTGDRQPDAVRVYEREGYAAIPLFPPYERLEGSRCFEKSLA</sequence>
<dbReference type="RefSeq" id="WP_184758071.1">
    <property type="nucleotide sequence ID" value="NZ_BAABEK010000003.1"/>
</dbReference>
<evidence type="ECO:0000313" key="5">
    <source>
        <dbReference type="Proteomes" id="UP000534286"/>
    </source>
</evidence>
<dbReference type="Proteomes" id="UP000534286">
    <property type="component" value="Unassembled WGS sequence"/>
</dbReference>
<reference evidence="4 5" key="1">
    <citation type="submission" date="2020-08" db="EMBL/GenBank/DDBJ databases">
        <title>Sequencing the genomes of 1000 actinobacteria strains.</title>
        <authorList>
            <person name="Klenk H.-P."/>
        </authorList>
    </citation>
    <scope>NUCLEOTIDE SEQUENCE [LARGE SCALE GENOMIC DNA]</scope>
    <source>
        <strain evidence="4 5">DSM 43023</strain>
    </source>
</reference>
<dbReference type="InterPro" id="IPR050832">
    <property type="entry name" value="Bact_Acetyltransf"/>
</dbReference>
<keyword evidence="5" id="KW-1185">Reference proteome</keyword>
<dbReference type="InterPro" id="IPR016181">
    <property type="entry name" value="Acyl_CoA_acyltransferase"/>
</dbReference>